<name>A0A369K2S2_HYPMA</name>
<dbReference type="Proteomes" id="UP000076154">
    <property type="component" value="Unassembled WGS sequence"/>
</dbReference>
<proteinExistence type="predicted"/>
<reference evidence="1" key="1">
    <citation type="submission" date="2018-04" db="EMBL/GenBank/DDBJ databases">
        <title>Whole genome sequencing of Hypsizygus marmoreus.</title>
        <authorList>
            <person name="Choi I.-G."/>
            <person name="Min B."/>
            <person name="Kim J.-G."/>
            <person name="Kim S."/>
            <person name="Oh Y.-L."/>
            <person name="Kong W.-S."/>
            <person name="Park H."/>
            <person name="Jeong J."/>
            <person name="Song E.-S."/>
        </authorList>
    </citation>
    <scope>NUCLEOTIDE SEQUENCE [LARGE SCALE GENOMIC DNA]</scope>
    <source>
        <strain evidence="1">51987-8</strain>
    </source>
</reference>
<organism evidence="1 2">
    <name type="scientific">Hypsizygus marmoreus</name>
    <name type="common">White beech mushroom</name>
    <name type="synonym">Agaricus marmoreus</name>
    <dbReference type="NCBI Taxonomy" id="39966"/>
    <lineage>
        <taxon>Eukaryota</taxon>
        <taxon>Fungi</taxon>
        <taxon>Dikarya</taxon>
        <taxon>Basidiomycota</taxon>
        <taxon>Agaricomycotina</taxon>
        <taxon>Agaricomycetes</taxon>
        <taxon>Agaricomycetidae</taxon>
        <taxon>Agaricales</taxon>
        <taxon>Tricholomatineae</taxon>
        <taxon>Lyophyllaceae</taxon>
        <taxon>Hypsizygus</taxon>
    </lineage>
</organism>
<evidence type="ECO:0000313" key="1">
    <source>
        <dbReference type="EMBL" id="RDB26153.1"/>
    </source>
</evidence>
<gene>
    <name evidence="1" type="ORF">Hypma_006202</name>
</gene>
<evidence type="ECO:0000313" key="2">
    <source>
        <dbReference type="Proteomes" id="UP000076154"/>
    </source>
</evidence>
<sequence>MRSVTRSMQQLSARTASTAVPRFVPMMILKVNRKKIRQHAGQRGRFMVKTTLDTCMMQVEIVCSDIRLKTVRTPLHFLLDIERSRLAVHDTANDIETTRLTCGLSDFFPHSRQL</sequence>
<accession>A0A369K2S2</accession>
<keyword evidence="2" id="KW-1185">Reference proteome</keyword>
<protein>
    <submittedName>
        <fullName evidence="1">Uncharacterized protein</fullName>
    </submittedName>
</protein>
<dbReference type="EMBL" id="LUEZ02000040">
    <property type="protein sequence ID" value="RDB26153.1"/>
    <property type="molecule type" value="Genomic_DNA"/>
</dbReference>
<comment type="caution">
    <text evidence="1">The sequence shown here is derived from an EMBL/GenBank/DDBJ whole genome shotgun (WGS) entry which is preliminary data.</text>
</comment>
<dbReference type="InParanoid" id="A0A369K2S2"/>
<dbReference type="AlphaFoldDB" id="A0A369K2S2"/>